<accession>A0A1H2W5B8</accession>
<dbReference type="InterPro" id="IPR038765">
    <property type="entry name" value="Papain-like_cys_pep_sf"/>
</dbReference>
<dbReference type="STRING" id="1058.SAMN05421783_10847"/>
<dbReference type="RefSeq" id="WP_175534579.1">
    <property type="nucleotide sequence ID" value="NZ_FNNZ01000008.1"/>
</dbReference>
<dbReference type="Gene3D" id="3.90.1720.10">
    <property type="entry name" value="endopeptidase domain like (from Nostoc punctiforme)"/>
    <property type="match status" value="1"/>
</dbReference>
<evidence type="ECO:0000256" key="1">
    <source>
        <dbReference type="ARBA" id="ARBA00007074"/>
    </source>
</evidence>
<keyword evidence="7" id="KW-1185">Reference proteome</keyword>
<evidence type="ECO:0000259" key="5">
    <source>
        <dbReference type="PROSITE" id="PS51935"/>
    </source>
</evidence>
<keyword evidence="4" id="KW-0788">Thiol protease</keyword>
<dbReference type="SUPFAM" id="SSF54001">
    <property type="entry name" value="Cysteine proteinases"/>
    <property type="match status" value="1"/>
</dbReference>
<dbReference type="PANTHER" id="PTHR47053">
    <property type="entry name" value="MUREIN DD-ENDOPEPTIDASE MEPH-RELATED"/>
    <property type="match status" value="1"/>
</dbReference>
<dbReference type="Pfam" id="PF00877">
    <property type="entry name" value="NLPC_P60"/>
    <property type="match status" value="1"/>
</dbReference>
<dbReference type="GO" id="GO:0006508">
    <property type="term" value="P:proteolysis"/>
    <property type="evidence" value="ECO:0007669"/>
    <property type="project" value="UniProtKB-KW"/>
</dbReference>
<sequence length="154" mass="16707">MTLWQDGRVLCVLLVSGILSGCATQRGDSLEGPRAEVVLAGLSQVGTPYVYGGSSPGEGLDCSGLTYYAHHVAGVQIPRVSTEQLRTATPVPGRQPRPGDIVFFRIAPGEHHVGLMVDDERFVHASTSRRQVRLDRLATPYWQARYLGAGTYLD</sequence>
<dbReference type="PANTHER" id="PTHR47053:SF1">
    <property type="entry name" value="MUREIN DD-ENDOPEPTIDASE MEPH-RELATED"/>
    <property type="match status" value="1"/>
</dbReference>
<protein>
    <submittedName>
        <fullName evidence="6">NlpC/P60 family protein</fullName>
    </submittedName>
</protein>
<proteinExistence type="inferred from homology"/>
<keyword evidence="2" id="KW-0645">Protease</keyword>
<feature type="domain" description="NlpC/P60" evidence="5">
    <location>
        <begin position="31"/>
        <end position="153"/>
    </location>
</feature>
<dbReference type="InterPro" id="IPR051202">
    <property type="entry name" value="Peptidase_C40"/>
</dbReference>
<name>A0A1H2W5B8_THIRO</name>
<evidence type="ECO:0000256" key="3">
    <source>
        <dbReference type="ARBA" id="ARBA00022801"/>
    </source>
</evidence>
<keyword evidence="3" id="KW-0378">Hydrolase</keyword>
<comment type="similarity">
    <text evidence="1">Belongs to the peptidase C40 family.</text>
</comment>
<dbReference type="PROSITE" id="PS51935">
    <property type="entry name" value="NLPC_P60"/>
    <property type="match status" value="1"/>
</dbReference>
<dbReference type="EMBL" id="FNNZ01000008">
    <property type="protein sequence ID" value="SDW75727.1"/>
    <property type="molecule type" value="Genomic_DNA"/>
</dbReference>
<dbReference type="InterPro" id="IPR000064">
    <property type="entry name" value="NLP_P60_dom"/>
</dbReference>
<evidence type="ECO:0000313" key="7">
    <source>
        <dbReference type="Proteomes" id="UP000198816"/>
    </source>
</evidence>
<evidence type="ECO:0000313" key="6">
    <source>
        <dbReference type="EMBL" id="SDW75727.1"/>
    </source>
</evidence>
<dbReference type="AlphaFoldDB" id="A0A1H2W5B8"/>
<organism evidence="6 7">
    <name type="scientific">Thiocapsa roseopersicina</name>
    <dbReference type="NCBI Taxonomy" id="1058"/>
    <lineage>
        <taxon>Bacteria</taxon>
        <taxon>Pseudomonadati</taxon>
        <taxon>Pseudomonadota</taxon>
        <taxon>Gammaproteobacteria</taxon>
        <taxon>Chromatiales</taxon>
        <taxon>Chromatiaceae</taxon>
        <taxon>Thiocapsa</taxon>
    </lineage>
</organism>
<reference evidence="7" key="1">
    <citation type="submission" date="2016-10" db="EMBL/GenBank/DDBJ databases">
        <authorList>
            <person name="Varghese N."/>
            <person name="Submissions S."/>
        </authorList>
    </citation>
    <scope>NUCLEOTIDE SEQUENCE [LARGE SCALE GENOMIC DNA]</scope>
    <source>
        <strain evidence="7">DSM 217</strain>
    </source>
</reference>
<dbReference type="GO" id="GO:0008234">
    <property type="term" value="F:cysteine-type peptidase activity"/>
    <property type="evidence" value="ECO:0007669"/>
    <property type="project" value="UniProtKB-KW"/>
</dbReference>
<evidence type="ECO:0000256" key="4">
    <source>
        <dbReference type="ARBA" id="ARBA00022807"/>
    </source>
</evidence>
<gene>
    <name evidence="6" type="ORF">SAMN05421783_10847</name>
</gene>
<dbReference type="Proteomes" id="UP000198816">
    <property type="component" value="Unassembled WGS sequence"/>
</dbReference>
<evidence type="ECO:0000256" key="2">
    <source>
        <dbReference type="ARBA" id="ARBA00022670"/>
    </source>
</evidence>